<dbReference type="AlphaFoldDB" id="A0A0N7L4D9"/>
<organism evidence="1 2">
    <name type="scientific">Plasmopara halstedii</name>
    <name type="common">Downy mildew of sunflower</name>
    <dbReference type="NCBI Taxonomy" id="4781"/>
    <lineage>
        <taxon>Eukaryota</taxon>
        <taxon>Sar</taxon>
        <taxon>Stramenopiles</taxon>
        <taxon>Oomycota</taxon>
        <taxon>Peronosporomycetes</taxon>
        <taxon>Peronosporales</taxon>
        <taxon>Peronosporaceae</taxon>
        <taxon>Plasmopara</taxon>
    </lineage>
</organism>
<dbReference type="Proteomes" id="UP000054928">
    <property type="component" value="Unassembled WGS sequence"/>
</dbReference>
<sequence>MEDLVHYQLSIMLKNQIEKSLTVDDSYLETWFKALDSKAGYKELLSILREANIHDTDIVRFCTRLAAHDGDSSSLPRMVRFEVLTQWAEKGAAEVLANFKLKEFSFDDPLVKVWVSDMQFRQRKDATGLIASSIFKIYKDQVPGIIKAERGKDFSFNLSICKELETLWSADNKSKISS</sequence>
<dbReference type="RefSeq" id="XP_024574772.1">
    <property type="nucleotide sequence ID" value="XM_024723835.1"/>
</dbReference>
<reference evidence="2" key="1">
    <citation type="submission" date="2014-09" db="EMBL/GenBank/DDBJ databases">
        <authorList>
            <person name="Sharma Rahul"/>
            <person name="Thines Marco"/>
        </authorList>
    </citation>
    <scope>NUCLEOTIDE SEQUENCE [LARGE SCALE GENOMIC DNA]</scope>
</reference>
<proteinExistence type="predicted"/>
<protein>
    <submittedName>
        <fullName evidence="1">Uncharacterized protein</fullName>
    </submittedName>
</protein>
<dbReference type="GeneID" id="36403536"/>
<evidence type="ECO:0000313" key="2">
    <source>
        <dbReference type="Proteomes" id="UP000054928"/>
    </source>
</evidence>
<accession>A0A0N7L4D9</accession>
<keyword evidence="2" id="KW-1185">Reference proteome</keyword>
<evidence type="ECO:0000313" key="1">
    <source>
        <dbReference type="EMBL" id="CEG38403.1"/>
    </source>
</evidence>
<name>A0A0N7L4D9_PLAHL</name>
<dbReference type="EMBL" id="CCYD01000321">
    <property type="protein sequence ID" value="CEG38403.1"/>
    <property type="molecule type" value="Genomic_DNA"/>
</dbReference>